<feature type="compositionally biased region" description="Polar residues" evidence="1">
    <location>
        <begin position="40"/>
        <end position="53"/>
    </location>
</feature>
<evidence type="ECO:0000256" key="1">
    <source>
        <dbReference type="SAM" id="MobiDB-lite"/>
    </source>
</evidence>
<organism evidence="2">
    <name type="scientific">Clostridioides difficile</name>
    <name type="common">Peptoclostridium difficile</name>
    <dbReference type="NCBI Taxonomy" id="1496"/>
    <lineage>
        <taxon>Bacteria</taxon>
        <taxon>Bacillati</taxon>
        <taxon>Bacillota</taxon>
        <taxon>Clostridia</taxon>
        <taxon>Peptostreptococcales</taxon>
        <taxon>Peptostreptococcaceae</taxon>
        <taxon>Clostridioides</taxon>
    </lineage>
</organism>
<dbReference type="AlphaFoldDB" id="A0A069AMB6"/>
<feature type="compositionally biased region" description="Polar residues" evidence="1">
    <location>
        <begin position="13"/>
        <end position="26"/>
    </location>
</feature>
<protein>
    <submittedName>
        <fullName evidence="2">Uncharacterized protein</fullName>
    </submittedName>
</protein>
<feature type="region of interest" description="Disordered" evidence="1">
    <location>
        <begin position="1"/>
        <end position="53"/>
    </location>
</feature>
<reference evidence="2" key="1">
    <citation type="submission" date="2014-07" db="EMBL/GenBank/DDBJ databases">
        <authorList>
            <person name="Monot Marc"/>
        </authorList>
    </citation>
    <scope>NUCLEOTIDE SEQUENCE</scope>
    <source>
        <strain evidence="2">7032989</strain>
    </source>
</reference>
<proteinExistence type="predicted"/>
<gene>
    <name evidence="2" type="ORF">BN1095_3250001</name>
</gene>
<accession>A0A069AMB6</accession>
<evidence type="ECO:0000313" key="2">
    <source>
        <dbReference type="EMBL" id="CDT12335.1"/>
    </source>
</evidence>
<sequence>MTIPADSTDLPIMTNTDGSSTPNAANSHHVGKNAPILPTSGFNTSRVSMTATT</sequence>
<name>A0A069AMB6_CLODI</name>
<dbReference type="EMBL" id="LK932989">
    <property type="protein sequence ID" value="CDT12335.1"/>
    <property type="molecule type" value="Genomic_DNA"/>
</dbReference>